<evidence type="ECO:0000256" key="3">
    <source>
        <dbReference type="ARBA" id="ARBA00022960"/>
    </source>
</evidence>
<dbReference type="OrthoDB" id="9768187at2"/>
<dbReference type="KEGG" id="aun:AWM73_05215"/>
<dbReference type="GO" id="GO:0005886">
    <property type="term" value="C:plasma membrane"/>
    <property type="evidence" value="ECO:0007669"/>
    <property type="project" value="TreeGrafter"/>
</dbReference>
<dbReference type="GO" id="GO:0015648">
    <property type="term" value="F:lipid-linked peptidoglycan transporter activity"/>
    <property type="evidence" value="ECO:0007669"/>
    <property type="project" value="TreeGrafter"/>
</dbReference>
<dbReference type="GeneID" id="35767546"/>
<dbReference type="Pfam" id="PF01098">
    <property type="entry name" value="FTSW_RODA_SPOVE"/>
    <property type="match status" value="1"/>
</dbReference>
<dbReference type="EMBL" id="JAOTML010000001">
    <property type="protein sequence ID" value="MCY3052408.1"/>
    <property type="molecule type" value="Genomic_DNA"/>
</dbReference>
<keyword evidence="2 6" id="KW-0812">Transmembrane</keyword>
<dbReference type="AlphaFoldDB" id="A0A0X8FEN3"/>
<feature type="transmembrane region" description="Helical" evidence="6">
    <location>
        <begin position="81"/>
        <end position="100"/>
    </location>
</feature>
<evidence type="ECO:0000256" key="6">
    <source>
        <dbReference type="SAM" id="Phobius"/>
    </source>
</evidence>
<keyword evidence="4 6" id="KW-1133">Transmembrane helix</keyword>
<organism evidence="8 9">
    <name type="scientific">Aerococcus urinae</name>
    <dbReference type="NCBI Taxonomy" id="1376"/>
    <lineage>
        <taxon>Bacteria</taxon>
        <taxon>Bacillati</taxon>
        <taxon>Bacillota</taxon>
        <taxon>Bacilli</taxon>
        <taxon>Lactobacillales</taxon>
        <taxon>Aerococcaceae</taxon>
        <taxon>Aerococcus</taxon>
    </lineage>
</organism>
<dbReference type="PANTHER" id="PTHR30474">
    <property type="entry name" value="CELL CYCLE PROTEIN"/>
    <property type="match status" value="1"/>
</dbReference>
<reference evidence="8 9" key="1">
    <citation type="submission" date="2020-12" db="EMBL/GenBank/DDBJ databases">
        <title>FDA dAtabase for Regulatory Grade micrObial Sequences (FDA-ARGOS): Supporting development and validation of Infectious Disease Dx tests.</title>
        <authorList>
            <person name="Sproer C."/>
            <person name="Gronow S."/>
            <person name="Severitt S."/>
            <person name="Schroder I."/>
            <person name="Tallon L."/>
            <person name="Sadzewicz L."/>
            <person name="Zhao X."/>
            <person name="Boylan J."/>
            <person name="Ott S."/>
            <person name="Bowen H."/>
            <person name="Vavikolanu K."/>
            <person name="Mehta A."/>
            <person name="Aluvathingal J."/>
            <person name="Nadendla S."/>
            <person name="Lowell S."/>
            <person name="Myers T."/>
            <person name="Yan Y."/>
            <person name="Sichtig H."/>
        </authorList>
    </citation>
    <scope>NUCLEOTIDE SEQUENCE [LARGE SCALE GENOMIC DNA]</scope>
    <source>
        <strain evidence="8 9">FDAARGOS_911</strain>
    </source>
</reference>
<evidence type="ECO:0000256" key="1">
    <source>
        <dbReference type="ARBA" id="ARBA00004141"/>
    </source>
</evidence>
<feature type="transmembrane region" description="Helical" evidence="6">
    <location>
        <begin position="373"/>
        <end position="395"/>
    </location>
</feature>
<evidence type="ECO:0000313" key="8">
    <source>
        <dbReference type="EMBL" id="QPS00732.1"/>
    </source>
</evidence>
<keyword evidence="5 6" id="KW-0472">Membrane</keyword>
<evidence type="ECO:0000256" key="5">
    <source>
        <dbReference type="ARBA" id="ARBA00023136"/>
    </source>
</evidence>
<keyword evidence="10" id="KW-1185">Reference proteome</keyword>
<feature type="transmembrane region" description="Helical" evidence="6">
    <location>
        <begin position="21"/>
        <end position="45"/>
    </location>
</feature>
<dbReference type="InterPro" id="IPR018365">
    <property type="entry name" value="Cell_cycle_FtsW-rel_CS"/>
</dbReference>
<dbReference type="GO" id="GO:0051301">
    <property type="term" value="P:cell division"/>
    <property type="evidence" value="ECO:0007669"/>
    <property type="project" value="InterPro"/>
</dbReference>
<dbReference type="EMBL" id="CP065662">
    <property type="protein sequence ID" value="QPS00732.1"/>
    <property type="molecule type" value="Genomic_DNA"/>
</dbReference>
<dbReference type="RefSeq" id="WP_060778390.1">
    <property type="nucleotide sequence ID" value="NZ_CAJHLF010000008.1"/>
</dbReference>
<evidence type="ECO:0000256" key="4">
    <source>
        <dbReference type="ARBA" id="ARBA00022989"/>
    </source>
</evidence>
<sequence>MARSRSQRLKKVSQAKSINPTIIALLLALMAMSVAVIFSTTYLQFGGGALKPTLMQIFWYVVSFIAIAFVMQIDKKTFYRFVPVLYGFGIFLLILVLFFYDRQQYTLFGAKSWFTIGTLSFQPSEIMKFFYILMMSRLVSEYNQRTEALNYDALPVSKQLKWDFKFIGRMILWTAVPVVLILLQNDFGTTLVFMMIFSGMIFASGVNWRIILTIALIIGTIFAGLLFLVIYNRDLLYHLGFQDYQFARIDSWLAPFENTRRESYQLSQSIKAIGSGQWLGKGFGNFEVYVPVRESDMIFSTIGENFGFIGSSLLILLYFLLILTMIAIAYESYDSFYIAGTAGIVSMILFHIVENIGMSIGLLPLTGIPLPFISQGGSALLTNMLCMGFVLSIQYNENRSEAEIKQHWLNRLLRKLSGGDRFDQFIWP</sequence>
<evidence type="ECO:0000313" key="9">
    <source>
        <dbReference type="Proteomes" id="UP000594771"/>
    </source>
</evidence>
<keyword evidence="3" id="KW-0133">Cell shape</keyword>
<feature type="transmembrane region" description="Helical" evidence="6">
    <location>
        <begin position="211"/>
        <end position="231"/>
    </location>
</feature>
<evidence type="ECO:0000313" key="10">
    <source>
        <dbReference type="Proteomes" id="UP001069145"/>
    </source>
</evidence>
<dbReference type="Proteomes" id="UP000594771">
    <property type="component" value="Chromosome"/>
</dbReference>
<proteinExistence type="predicted"/>
<feature type="transmembrane region" description="Helical" evidence="6">
    <location>
        <begin position="336"/>
        <end position="353"/>
    </location>
</feature>
<comment type="subcellular location">
    <subcellularLocation>
        <location evidence="1">Membrane</location>
        <topology evidence="1">Multi-pass membrane protein</topology>
    </subcellularLocation>
</comment>
<feature type="transmembrane region" description="Helical" evidence="6">
    <location>
        <begin position="189"/>
        <end position="206"/>
    </location>
</feature>
<feature type="transmembrane region" description="Helical" evidence="6">
    <location>
        <begin position="306"/>
        <end position="329"/>
    </location>
</feature>
<feature type="transmembrane region" description="Helical" evidence="6">
    <location>
        <begin position="57"/>
        <end position="74"/>
    </location>
</feature>
<dbReference type="Proteomes" id="UP001069145">
    <property type="component" value="Unassembled WGS sequence"/>
</dbReference>
<dbReference type="PANTHER" id="PTHR30474:SF1">
    <property type="entry name" value="PEPTIDOGLYCAN GLYCOSYLTRANSFERASE MRDB"/>
    <property type="match status" value="1"/>
</dbReference>
<gene>
    <name evidence="8" type="ORF">I6G68_04835</name>
    <name evidence="7" type="ORF">ODY43_00110</name>
</gene>
<reference evidence="7" key="2">
    <citation type="submission" date="2022-09" db="EMBL/GenBank/DDBJ databases">
        <title>Aerococcus urinae taxonomy study.</title>
        <authorList>
            <person name="Christensen J."/>
            <person name="Senneby E."/>
        </authorList>
    </citation>
    <scope>NUCLEOTIDE SEQUENCE</scope>
    <source>
        <strain evidence="7">NLD-066-U95</strain>
    </source>
</reference>
<accession>A0A0X8FEN3</accession>
<dbReference type="GO" id="GO:0008360">
    <property type="term" value="P:regulation of cell shape"/>
    <property type="evidence" value="ECO:0007669"/>
    <property type="project" value="UniProtKB-KW"/>
</dbReference>
<feature type="transmembrane region" description="Helical" evidence="6">
    <location>
        <begin position="112"/>
        <end position="133"/>
    </location>
</feature>
<feature type="transmembrane region" description="Helical" evidence="6">
    <location>
        <begin position="166"/>
        <end position="183"/>
    </location>
</feature>
<dbReference type="InterPro" id="IPR001182">
    <property type="entry name" value="FtsW/RodA"/>
</dbReference>
<protein>
    <submittedName>
        <fullName evidence="8">Rod shape-determining protein RodA</fullName>
    </submittedName>
</protein>
<dbReference type="GO" id="GO:0032153">
    <property type="term" value="C:cell division site"/>
    <property type="evidence" value="ECO:0007669"/>
    <property type="project" value="TreeGrafter"/>
</dbReference>
<dbReference type="PROSITE" id="PS00428">
    <property type="entry name" value="FTSW_RODA_SPOVE"/>
    <property type="match status" value="1"/>
</dbReference>
<evidence type="ECO:0000256" key="2">
    <source>
        <dbReference type="ARBA" id="ARBA00022692"/>
    </source>
</evidence>
<evidence type="ECO:0000313" key="7">
    <source>
        <dbReference type="EMBL" id="MCY3052408.1"/>
    </source>
</evidence>
<name>A0A0X8FEN3_9LACT</name>